<dbReference type="VEuPathDB" id="FungiDB:LEMA_P083910.1"/>
<feature type="compositionally biased region" description="Low complexity" evidence="1">
    <location>
        <begin position="359"/>
        <end position="374"/>
    </location>
</feature>
<feature type="compositionally biased region" description="Low complexity" evidence="1">
    <location>
        <begin position="420"/>
        <end position="429"/>
    </location>
</feature>
<dbReference type="HOGENOM" id="CLU_539749_0_0_1"/>
<dbReference type="OMA" id="MSESEGM"/>
<feature type="compositionally biased region" description="Polar residues" evidence="1">
    <location>
        <begin position="389"/>
        <end position="399"/>
    </location>
</feature>
<dbReference type="EMBL" id="FP929135">
    <property type="protein sequence ID" value="CBX99152.1"/>
    <property type="molecule type" value="Genomic_DNA"/>
</dbReference>
<evidence type="ECO:0000313" key="3">
    <source>
        <dbReference type="Proteomes" id="UP000002668"/>
    </source>
</evidence>
<feature type="region of interest" description="Disordered" evidence="1">
    <location>
        <begin position="316"/>
        <end position="505"/>
    </location>
</feature>
<evidence type="ECO:0000256" key="1">
    <source>
        <dbReference type="SAM" id="MobiDB-lite"/>
    </source>
</evidence>
<dbReference type="Proteomes" id="UP000002668">
    <property type="component" value="Genome"/>
</dbReference>
<dbReference type="eggNOG" id="ENOG502SII2">
    <property type="taxonomic scope" value="Eukaryota"/>
</dbReference>
<evidence type="ECO:0000313" key="2">
    <source>
        <dbReference type="EMBL" id="CBX99152.1"/>
    </source>
</evidence>
<accession>E5A6A7</accession>
<gene>
    <name evidence="2" type="ORF">LEMA_P083910.1</name>
</gene>
<reference evidence="3" key="1">
    <citation type="journal article" date="2011" name="Nat. Commun.">
        <title>Effector diversification within compartments of the Leptosphaeria maculans genome affected by Repeat-Induced Point mutations.</title>
        <authorList>
            <person name="Rouxel T."/>
            <person name="Grandaubert J."/>
            <person name="Hane J.K."/>
            <person name="Hoede C."/>
            <person name="van de Wouw A.P."/>
            <person name="Couloux A."/>
            <person name="Dominguez V."/>
            <person name="Anthouard V."/>
            <person name="Bally P."/>
            <person name="Bourras S."/>
            <person name="Cozijnsen A.J."/>
            <person name="Ciuffetti L.M."/>
            <person name="Degrave A."/>
            <person name="Dilmaghani A."/>
            <person name="Duret L."/>
            <person name="Fudal I."/>
            <person name="Goodwin S.B."/>
            <person name="Gout L."/>
            <person name="Glaser N."/>
            <person name="Linglin J."/>
            <person name="Kema G.H.J."/>
            <person name="Lapalu N."/>
            <person name="Lawrence C.B."/>
            <person name="May K."/>
            <person name="Meyer M."/>
            <person name="Ollivier B."/>
            <person name="Poulain J."/>
            <person name="Schoch C.L."/>
            <person name="Simon A."/>
            <person name="Spatafora J.W."/>
            <person name="Stachowiak A."/>
            <person name="Turgeon B.G."/>
            <person name="Tyler B.M."/>
            <person name="Vincent D."/>
            <person name="Weissenbach J."/>
            <person name="Amselem J."/>
            <person name="Quesneville H."/>
            <person name="Oliver R.P."/>
            <person name="Wincker P."/>
            <person name="Balesdent M.-H."/>
            <person name="Howlett B.J."/>
        </authorList>
    </citation>
    <scope>NUCLEOTIDE SEQUENCE [LARGE SCALE GENOMIC DNA]</scope>
    <source>
        <strain evidence="3">JN3 / isolate v23.1.3 / race Av1-4-5-6-7-8</strain>
    </source>
</reference>
<keyword evidence="3" id="KW-1185">Reference proteome</keyword>
<feature type="compositionally biased region" description="Gly residues" evidence="1">
    <location>
        <begin position="495"/>
        <end position="505"/>
    </location>
</feature>
<sequence>MQLAPGRPLARHEYTRTPPFPFRFVGEKSSIVLEWSLGETARLCRWLSERESETGGGDISVTTLLPPGHAFFLSHRLLYILSTRTRKTNPKSHHISWQARASNSCKMPAPLAKASSSLQSPFPSLSLSIPNTCLQLTLANLLAGLGSSSHPPNRPNHPLTTGIIIAASVIVAAGIAIYESPQVRQWVDQSRRKIAVALHSLGDDIQPRRSSESSDNHDAHAKRREELIRRNRNELIRRAREEGVAVDLDELARIGDEAAEMGRKRHETSQDRSDRAKSFDTLVGHDGMLRGDTTGATNNASDAGLRHRGVSGFAAGSSTAANTSTPFSDDAVLFDHNDQDDEAPSPKPFPYIEPTTTLASNTVPASSPPSSTATLIDLTPEQHTHEPPATNTPTTPQDQSFHSFTSPSRPSTPTQPQPQSPSSSPSSPFTDTNTNAILTPTLTPRSTRPPSPFSDTNFTDAAFSDTGYSDLGGDRVEGVMTPGSWTDVGSEEGSEWGGLVGGSVG</sequence>
<feature type="compositionally biased region" description="Low complexity" evidence="1">
    <location>
        <begin position="316"/>
        <end position="325"/>
    </location>
</feature>
<feature type="region of interest" description="Disordered" evidence="1">
    <location>
        <begin position="205"/>
        <end position="225"/>
    </location>
</feature>
<feature type="compositionally biased region" description="Low complexity" evidence="1">
    <location>
        <begin position="400"/>
        <end position="412"/>
    </location>
</feature>
<name>E5A6A7_LEPMJ</name>
<dbReference type="InParanoid" id="E5A6A7"/>
<dbReference type="AlphaFoldDB" id="E5A6A7"/>
<dbReference type="OrthoDB" id="3926760at2759"/>
<organism evidence="2 3">
    <name type="scientific">Leptosphaeria maculans (strain JN3 / isolate v23.1.3 / race Av1-4-5-6-7-8)</name>
    <name type="common">Blackleg fungus</name>
    <name type="synonym">Phoma lingam</name>
    <dbReference type="NCBI Taxonomy" id="985895"/>
    <lineage>
        <taxon>Eukaryota</taxon>
        <taxon>Fungi</taxon>
        <taxon>Dikarya</taxon>
        <taxon>Ascomycota</taxon>
        <taxon>Pezizomycotina</taxon>
        <taxon>Dothideomycetes</taxon>
        <taxon>Pleosporomycetidae</taxon>
        <taxon>Pleosporales</taxon>
        <taxon>Pleosporineae</taxon>
        <taxon>Leptosphaeriaceae</taxon>
        <taxon>Plenodomus</taxon>
        <taxon>Plenodomus lingam/Leptosphaeria maculans species complex</taxon>
    </lineage>
</organism>
<proteinExistence type="predicted"/>
<protein>
    <submittedName>
        <fullName evidence="2">Uncharacterized protein</fullName>
    </submittedName>
</protein>